<comment type="similarity">
    <text evidence="1">Belongs to the TTI2 family.</text>
</comment>
<name>A0A5B0M3S4_PUCGR</name>
<proteinExistence type="inferred from homology"/>
<dbReference type="GO" id="GO:0005829">
    <property type="term" value="C:cytosol"/>
    <property type="evidence" value="ECO:0007669"/>
    <property type="project" value="TreeGrafter"/>
</dbReference>
<dbReference type="GO" id="GO:0005634">
    <property type="term" value="C:nucleus"/>
    <property type="evidence" value="ECO:0007669"/>
    <property type="project" value="TreeGrafter"/>
</dbReference>
<dbReference type="EMBL" id="VSWC01000171">
    <property type="protein sequence ID" value="KAA1070648.1"/>
    <property type="molecule type" value="Genomic_DNA"/>
</dbReference>
<dbReference type="PANTHER" id="PTHR32226:SF2">
    <property type="entry name" value="TELO2-INTERACTING PROTEIN 2"/>
    <property type="match status" value="1"/>
</dbReference>
<reference evidence="2 3" key="1">
    <citation type="submission" date="2019-05" db="EMBL/GenBank/DDBJ databases">
        <title>Emergence of the Ug99 lineage of the wheat stem rust pathogen through somatic hybridization.</title>
        <authorList>
            <person name="Li F."/>
            <person name="Upadhyaya N.M."/>
            <person name="Sperschneider J."/>
            <person name="Matny O."/>
            <person name="Nguyen-Phuc H."/>
            <person name="Mago R."/>
            <person name="Raley C."/>
            <person name="Miller M.E."/>
            <person name="Silverstein K.A.T."/>
            <person name="Henningsen E."/>
            <person name="Hirsch C.D."/>
            <person name="Visser B."/>
            <person name="Pretorius Z.A."/>
            <person name="Steffenson B.J."/>
            <person name="Schwessinger B."/>
            <person name="Dodds P.N."/>
            <person name="Figueroa M."/>
        </authorList>
    </citation>
    <scope>NUCLEOTIDE SEQUENCE [LARGE SCALE GENOMIC DNA]</scope>
    <source>
        <strain evidence="2">21-0</strain>
    </source>
</reference>
<keyword evidence="3" id="KW-1185">Reference proteome</keyword>
<evidence type="ECO:0000313" key="3">
    <source>
        <dbReference type="Proteomes" id="UP000324748"/>
    </source>
</evidence>
<organism evidence="2 3">
    <name type="scientific">Puccinia graminis f. sp. tritici</name>
    <dbReference type="NCBI Taxonomy" id="56615"/>
    <lineage>
        <taxon>Eukaryota</taxon>
        <taxon>Fungi</taxon>
        <taxon>Dikarya</taxon>
        <taxon>Basidiomycota</taxon>
        <taxon>Pucciniomycotina</taxon>
        <taxon>Pucciniomycetes</taxon>
        <taxon>Pucciniales</taxon>
        <taxon>Pucciniaceae</taxon>
        <taxon>Puccinia</taxon>
    </lineage>
</organism>
<dbReference type="GO" id="GO:0110078">
    <property type="term" value="C:TTT Hsp90 cochaperone complex"/>
    <property type="evidence" value="ECO:0007669"/>
    <property type="project" value="InterPro"/>
</dbReference>
<evidence type="ECO:0000256" key="1">
    <source>
        <dbReference type="ARBA" id="ARBA00034736"/>
    </source>
</evidence>
<dbReference type="InterPro" id="IPR018870">
    <property type="entry name" value="Tti2"/>
</dbReference>
<comment type="caution">
    <text evidence="2">The sequence shown here is derived from an EMBL/GenBank/DDBJ whole genome shotgun (WGS) entry which is preliminary data.</text>
</comment>
<accession>A0A5B0M3S4</accession>
<protein>
    <submittedName>
        <fullName evidence="2">Uncharacterized protein</fullName>
    </submittedName>
</protein>
<dbReference type="OrthoDB" id="361693at2759"/>
<gene>
    <name evidence="2" type="ORF">PGT21_019594</name>
</gene>
<dbReference type="Proteomes" id="UP000324748">
    <property type="component" value="Unassembled WGS sequence"/>
</dbReference>
<dbReference type="AlphaFoldDB" id="A0A5B0M3S4"/>
<evidence type="ECO:0000313" key="2">
    <source>
        <dbReference type="EMBL" id="KAA1070648.1"/>
    </source>
</evidence>
<sequence>MEPNFQPSVQQLEAILQDPKDSYTYETNDPLRTWVAILIRNALDSWYGKLSPLQIKNSAQVELGKTLIENVLAKGKRDSMVRKQATLCVGKIGKSNLNANLSNLFEDLTLHIQNVIAVAYPQPSSPALPLRPAACFQSMAVLPKPNTPAVSN</sequence>
<dbReference type="PANTHER" id="PTHR32226">
    <property type="entry name" value="TELO2-INTERACTING PROTEIN 2"/>
    <property type="match status" value="1"/>
</dbReference>